<keyword evidence="4 6" id="KW-0697">Rotamase</keyword>
<dbReference type="Proteomes" id="UP001207228">
    <property type="component" value="Unassembled WGS sequence"/>
</dbReference>
<evidence type="ECO:0000256" key="5">
    <source>
        <dbReference type="ARBA" id="ARBA00023235"/>
    </source>
</evidence>
<dbReference type="InterPro" id="IPR046357">
    <property type="entry name" value="PPIase_dom_sf"/>
</dbReference>
<evidence type="ECO:0000313" key="9">
    <source>
        <dbReference type="Proteomes" id="UP001207228"/>
    </source>
</evidence>
<dbReference type="EC" id="5.2.1.8" evidence="3 6"/>
<proteinExistence type="inferred from homology"/>
<dbReference type="Gene3D" id="3.10.50.40">
    <property type="match status" value="2"/>
</dbReference>
<dbReference type="PANTHER" id="PTHR43811:SF19">
    <property type="entry name" value="39 KDA FK506-BINDING NUCLEAR PROTEIN"/>
    <property type="match status" value="1"/>
</dbReference>
<dbReference type="Pfam" id="PF00254">
    <property type="entry name" value="FKBP_C"/>
    <property type="match status" value="1"/>
</dbReference>
<dbReference type="GO" id="GO:0003755">
    <property type="term" value="F:peptidyl-prolyl cis-trans isomerase activity"/>
    <property type="evidence" value="ECO:0007669"/>
    <property type="project" value="UniProtKB-EC"/>
</dbReference>
<dbReference type="PROSITE" id="PS50059">
    <property type="entry name" value="FKBP_PPIASE"/>
    <property type="match status" value="1"/>
</dbReference>
<comment type="catalytic activity">
    <reaction evidence="1 6">
        <text>[protein]-peptidylproline (omega=180) = [protein]-peptidylproline (omega=0)</text>
        <dbReference type="Rhea" id="RHEA:16237"/>
        <dbReference type="Rhea" id="RHEA-COMP:10747"/>
        <dbReference type="Rhea" id="RHEA-COMP:10748"/>
        <dbReference type="ChEBI" id="CHEBI:83833"/>
        <dbReference type="ChEBI" id="CHEBI:83834"/>
        <dbReference type="EC" id="5.2.1.8"/>
    </reaction>
</comment>
<evidence type="ECO:0000313" key="8">
    <source>
        <dbReference type="EMBL" id="MCX2738380.1"/>
    </source>
</evidence>
<dbReference type="EMBL" id="JAPFQO010000001">
    <property type="protein sequence ID" value="MCX2738380.1"/>
    <property type="molecule type" value="Genomic_DNA"/>
</dbReference>
<evidence type="ECO:0000259" key="7">
    <source>
        <dbReference type="PROSITE" id="PS50059"/>
    </source>
</evidence>
<dbReference type="PANTHER" id="PTHR43811">
    <property type="entry name" value="FKBP-TYPE PEPTIDYL-PROLYL CIS-TRANS ISOMERASE FKPA"/>
    <property type="match status" value="1"/>
</dbReference>
<dbReference type="SUPFAM" id="SSF54534">
    <property type="entry name" value="FKBP-like"/>
    <property type="match status" value="2"/>
</dbReference>
<evidence type="ECO:0000256" key="6">
    <source>
        <dbReference type="PROSITE-ProRule" id="PRU00277"/>
    </source>
</evidence>
<evidence type="ECO:0000256" key="3">
    <source>
        <dbReference type="ARBA" id="ARBA00013194"/>
    </source>
</evidence>
<evidence type="ECO:0000256" key="4">
    <source>
        <dbReference type="ARBA" id="ARBA00023110"/>
    </source>
</evidence>
<name>A0ABT3R9K1_9BACT</name>
<evidence type="ECO:0000256" key="1">
    <source>
        <dbReference type="ARBA" id="ARBA00000971"/>
    </source>
</evidence>
<comment type="similarity">
    <text evidence="2">Belongs to the FKBP-type PPIase family.</text>
</comment>
<comment type="caution">
    <text evidence="8">The sequence shown here is derived from an EMBL/GenBank/DDBJ whole genome shotgun (WGS) entry which is preliminary data.</text>
</comment>
<keyword evidence="9" id="KW-1185">Reference proteome</keyword>
<protein>
    <recommendedName>
        <fullName evidence="3 6">peptidylprolyl isomerase</fullName>
        <ecNumber evidence="3 6">5.2.1.8</ecNumber>
    </recommendedName>
</protein>
<gene>
    <name evidence="8" type="ORF">OO017_00340</name>
</gene>
<keyword evidence="5 6" id="KW-0413">Isomerase</keyword>
<dbReference type="PROSITE" id="PS51257">
    <property type="entry name" value="PROKAR_LIPOPROTEIN"/>
    <property type="match status" value="1"/>
</dbReference>
<feature type="domain" description="PPIase FKBP-type" evidence="7">
    <location>
        <begin position="228"/>
        <end position="320"/>
    </location>
</feature>
<dbReference type="RefSeq" id="WP_266050451.1">
    <property type="nucleotide sequence ID" value="NZ_JAPFQO010000001.1"/>
</dbReference>
<sequence>MLSKTKFLLPVLAGALMLQGCNKNNDEFYTTADGLTYKIFEQNEKGEYENKGKVAPEDSTGAKIGEFVAFHWQMVNSEDSVFVDTRTQGPGLPRIVPVMEPTMKGGLENAFMMLSAGDSGVFKLNADTLFNKTFGQPLPPFVKPGSQLTFRIKAERVMSQAEAETYQQELMQRYMEESKVRAEKQIKIDDEKIQEYVKEQKLENVQKTESGVYYVVTEQGKGEKPAAGDLVSVHYKGTLLDGKQFDSSYDNPMSNGEPIKFPVGQGRVIQGWDDALLQLNEGSKAILLIPSPLAYGEQAPSADIPANSILRFDVELTDIEKQAKK</sequence>
<organism evidence="8 9">
    <name type="scientific">Pontibacter anaerobius</name>
    <dbReference type="NCBI Taxonomy" id="2993940"/>
    <lineage>
        <taxon>Bacteria</taxon>
        <taxon>Pseudomonadati</taxon>
        <taxon>Bacteroidota</taxon>
        <taxon>Cytophagia</taxon>
        <taxon>Cytophagales</taxon>
        <taxon>Hymenobacteraceae</taxon>
        <taxon>Pontibacter</taxon>
    </lineage>
</organism>
<dbReference type="InterPro" id="IPR001179">
    <property type="entry name" value="PPIase_FKBP_dom"/>
</dbReference>
<evidence type="ECO:0000256" key="2">
    <source>
        <dbReference type="ARBA" id="ARBA00006577"/>
    </source>
</evidence>
<reference evidence="8 9" key="1">
    <citation type="submission" date="2022-11" db="EMBL/GenBank/DDBJ databases">
        <title>The characterization of three novel Bacteroidetes species and genomic analysis of their roles in tidal elemental geochemical cycles.</title>
        <authorList>
            <person name="Ma K.-J."/>
        </authorList>
    </citation>
    <scope>NUCLEOTIDE SEQUENCE [LARGE SCALE GENOMIC DNA]</scope>
    <source>
        <strain evidence="8 9">M82</strain>
    </source>
</reference>
<accession>A0ABT3R9K1</accession>